<feature type="zinc finger region" description="C3H1-type" evidence="4">
    <location>
        <begin position="301"/>
        <end position="328"/>
    </location>
</feature>
<keyword evidence="1 4" id="KW-0479">Metal-binding</keyword>
<evidence type="ECO:0000256" key="2">
    <source>
        <dbReference type="ARBA" id="ARBA00022771"/>
    </source>
</evidence>
<dbReference type="Pfam" id="PF18345">
    <property type="entry name" value="zf_CCCH_4"/>
    <property type="match status" value="1"/>
</dbReference>
<dbReference type="EMBL" id="CAJNNV010024292">
    <property type="protein sequence ID" value="CAE8609357.1"/>
    <property type="molecule type" value="Genomic_DNA"/>
</dbReference>
<dbReference type="PROSITE" id="PS50103">
    <property type="entry name" value="ZF_C3H1"/>
    <property type="match status" value="2"/>
</dbReference>
<evidence type="ECO:0000256" key="4">
    <source>
        <dbReference type="PROSITE-ProRule" id="PRU00723"/>
    </source>
</evidence>
<feature type="region of interest" description="Disordered" evidence="5">
    <location>
        <begin position="273"/>
        <end position="302"/>
    </location>
</feature>
<dbReference type="OrthoDB" id="410307at2759"/>
<feature type="domain" description="C3H1-type" evidence="6">
    <location>
        <begin position="92"/>
        <end position="119"/>
    </location>
</feature>
<organism evidence="7 8">
    <name type="scientific">Polarella glacialis</name>
    <name type="common">Dinoflagellate</name>
    <dbReference type="NCBI Taxonomy" id="89957"/>
    <lineage>
        <taxon>Eukaryota</taxon>
        <taxon>Sar</taxon>
        <taxon>Alveolata</taxon>
        <taxon>Dinophyceae</taxon>
        <taxon>Suessiales</taxon>
        <taxon>Suessiaceae</taxon>
        <taxon>Polarella</taxon>
    </lineage>
</organism>
<dbReference type="SUPFAM" id="SSF90229">
    <property type="entry name" value="CCCH zinc finger"/>
    <property type="match status" value="2"/>
</dbReference>
<reference evidence="7" key="1">
    <citation type="submission" date="2021-02" db="EMBL/GenBank/DDBJ databases">
        <authorList>
            <person name="Dougan E. K."/>
            <person name="Rhodes N."/>
            <person name="Thang M."/>
            <person name="Chan C."/>
        </authorList>
    </citation>
    <scope>NUCLEOTIDE SEQUENCE</scope>
</reference>
<feature type="region of interest" description="Disordered" evidence="5">
    <location>
        <begin position="334"/>
        <end position="358"/>
    </location>
</feature>
<name>A0A813F4M9_POLGL</name>
<evidence type="ECO:0000313" key="8">
    <source>
        <dbReference type="Proteomes" id="UP000654075"/>
    </source>
</evidence>
<evidence type="ECO:0000256" key="1">
    <source>
        <dbReference type="ARBA" id="ARBA00022723"/>
    </source>
</evidence>
<comment type="caution">
    <text evidence="7">The sequence shown here is derived from an EMBL/GenBank/DDBJ whole genome shotgun (WGS) entry which is preliminary data.</text>
</comment>
<accession>A0A813F4M9</accession>
<feature type="compositionally biased region" description="Gly residues" evidence="5">
    <location>
        <begin position="346"/>
        <end position="358"/>
    </location>
</feature>
<gene>
    <name evidence="7" type="ORF">PGLA1383_LOCUS27184</name>
</gene>
<feature type="domain" description="C3H1-type" evidence="6">
    <location>
        <begin position="301"/>
        <end position="328"/>
    </location>
</feature>
<feature type="region of interest" description="Disordered" evidence="5">
    <location>
        <begin position="208"/>
        <end position="238"/>
    </location>
</feature>
<sequence length="358" mass="36041">MAEQLLCSVHEKMRSTRSLMDDGLGGKRCSPGSVCKVAGTTPTEGREGPGGTCSLHGKNRSGDSLVDDGHGGLCCVAGKECKVSGGAAPVASGKRNICAFWQEGRCTKGSSCTFAHDEHSSDASQSYSIGHTWEEPGRASGWGASEWEEPGWGKAPGGKGLDGKTAGLMGVMAKGLSAIMAKGFGKMDSGKAALMSKALAAAKGLLSAKGKGKGAPGMGKGKGSSPGQGKGPMASPAPGGSMFCSVHNKPRSASVLIDSGDGNFYCKPGSECKEGGSERGGSSALAPRGPAKAGSSSGPSGTKWMMCTFNEEGKCQKAENCTFAHSEEEIGTPILEALPSSKGSAGKKGGGGARYSPY</sequence>
<dbReference type="InterPro" id="IPR036855">
    <property type="entry name" value="Znf_CCCH_sf"/>
</dbReference>
<dbReference type="Proteomes" id="UP000654075">
    <property type="component" value="Unassembled WGS sequence"/>
</dbReference>
<evidence type="ECO:0000256" key="5">
    <source>
        <dbReference type="SAM" id="MobiDB-lite"/>
    </source>
</evidence>
<dbReference type="SMART" id="SM00356">
    <property type="entry name" value="ZnF_C3H1"/>
    <property type="match status" value="2"/>
</dbReference>
<dbReference type="AlphaFoldDB" id="A0A813F4M9"/>
<dbReference type="InterPro" id="IPR000571">
    <property type="entry name" value="Znf_CCCH"/>
</dbReference>
<feature type="zinc finger region" description="C3H1-type" evidence="4">
    <location>
        <begin position="92"/>
        <end position="119"/>
    </location>
</feature>
<protein>
    <recommendedName>
        <fullName evidence="6">C3H1-type domain-containing protein</fullName>
    </recommendedName>
</protein>
<evidence type="ECO:0000259" key="6">
    <source>
        <dbReference type="PROSITE" id="PS50103"/>
    </source>
</evidence>
<proteinExistence type="predicted"/>
<evidence type="ECO:0000256" key="3">
    <source>
        <dbReference type="ARBA" id="ARBA00022833"/>
    </source>
</evidence>
<evidence type="ECO:0000313" key="7">
    <source>
        <dbReference type="EMBL" id="CAE8609357.1"/>
    </source>
</evidence>
<keyword evidence="2 4" id="KW-0863">Zinc-finger</keyword>
<dbReference type="Gene3D" id="4.10.1000.10">
    <property type="entry name" value="Zinc finger, CCCH-type"/>
    <property type="match status" value="1"/>
</dbReference>
<dbReference type="GO" id="GO:0008270">
    <property type="term" value="F:zinc ion binding"/>
    <property type="evidence" value="ECO:0007669"/>
    <property type="project" value="UniProtKB-KW"/>
</dbReference>
<keyword evidence="3 4" id="KW-0862">Zinc</keyword>
<feature type="compositionally biased region" description="Gly residues" evidence="5">
    <location>
        <begin position="213"/>
        <end position="230"/>
    </location>
</feature>
<keyword evidence="8" id="KW-1185">Reference proteome</keyword>
<feature type="compositionally biased region" description="Low complexity" evidence="5">
    <location>
        <begin position="286"/>
        <end position="301"/>
    </location>
</feature>